<dbReference type="OrthoDB" id="1898221at2759"/>
<accession>A0A9N9YPD5</accession>
<dbReference type="InterPro" id="IPR000873">
    <property type="entry name" value="AMP-dep_synth/lig_dom"/>
</dbReference>
<evidence type="ECO:0000256" key="2">
    <source>
        <dbReference type="ARBA" id="ARBA00022598"/>
    </source>
</evidence>
<evidence type="ECO:0000259" key="4">
    <source>
        <dbReference type="Pfam" id="PF13193"/>
    </source>
</evidence>
<dbReference type="SUPFAM" id="SSF56801">
    <property type="entry name" value="Acetyl-CoA synthetase-like"/>
    <property type="match status" value="1"/>
</dbReference>
<dbReference type="Gene3D" id="3.30.300.30">
    <property type="match status" value="1"/>
</dbReference>
<evidence type="ECO:0000313" key="5">
    <source>
        <dbReference type="EMBL" id="CAH0025826.1"/>
    </source>
</evidence>
<dbReference type="InterPro" id="IPR025110">
    <property type="entry name" value="AMP-bd_C"/>
</dbReference>
<dbReference type="GO" id="GO:0016405">
    <property type="term" value="F:CoA-ligase activity"/>
    <property type="evidence" value="ECO:0007669"/>
    <property type="project" value="TreeGrafter"/>
</dbReference>
<dbReference type="PANTHER" id="PTHR24096:SF149">
    <property type="entry name" value="AMP-BINDING DOMAIN-CONTAINING PROTEIN-RELATED"/>
    <property type="match status" value="1"/>
</dbReference>
<dbReference type="Pfam" id="PF13193">
    <property type="entry name" value="AMP-binding_C"/>
    <property type="match status" value="1"/>
</dbReference>
<dbReference type="AlphaFoldDB" id="A0A9N9YPD5"/>
<dbReference type="EMBL" id="CABFNQ020000715">
    <property type="protein sequence ID" value="CAH0025826.1"/>
    <property type="molecule type" value="Genomic_DNA"/>
</dbReference>
<keyword evidence="2" id="KW-0436">Ligase</keyword>
<gene>
    <name evidence="5" type="ORF">CRHIZ90672A_00008531</name>
</gene>
<dbReference type="InterPro" id="IPR042099">
    <property type="entry name" value="ANL_N_sf"/>
</dbReference>
<feature type="domain" description="AMP-binding enzyme C-terminal" evidence="4">
    <location>
        <begin position="454"/>
        <end position="536"/>
    </location>
</feature>
<sequence>MARNIYQSPYPTPSVPTDVSVSQFLLRSDPDDTHPDVVVLADFDAPEERFVTYGGIRLNASLDAATLRNKYGLHQNDVVCIYGFNSAYWASLAHATLWAGGCFWQDSGINPLATSFELVHYFQIAQPKAVAVDASLLGNVQDACKKLSISPHLIIIDDGTPSKVGYDIYPLDFRDQTGSISPFDLSAKDNRTQTAAICFSSGTSGPPKGVVMSHHNLLAQIMAIRATNPFLHSSRSREVFFPSFAHVYGLVSAVLVPAWVGSYLQPMKRFDYMQYLQRCSEIRATVLRLVPTAAVRMVKDPEVKRLDLTSVQAVMCSGAALSEETITGLKEILRSSCGILNGYGMTEGTVTLLRESRQDKGDSVGRLSAGVSARVVDDALNDVRPGAEGECLVKGPSVFLAYKGNEKATREAKTEDGWLKTGDIVRVDDDGFFFLTGRKKELIKYHGNQISPVELEAVLLTNAEVLDAGVCGVFDKKLGTEIPVGFVKLTSECSDEDQNITLQSIRAFVNSRVAPYKKFRKPLISVKELPRNSSGKLIRKKLEIMAKREGFIESKL</sequence>
<organism evidence="5 6">
    <name type="scientific">Clonostachys rhizophaga</name>
    <dbReference type="NCBI Taxonomy" id="160324"/>
    <lineage>
        <taxon>Eukaryota</taxon>
        <taxon>Fungi</taxon>
        <taxon>Dikarya</taxon>
        <taxon>Ascomycota</taxon>
        <taxon>Pezizomycotina</taxon>
        <taxon>Sordariomycetes</taxon>
        <taxon>Hypocreomycetidae</taxon>
        <taxon>Hypocreales</taxon>
        <taxon>Bionectriaceae</taxon>
        <taxon>Clonostachys</taxon>
    </lineage>
</organism>
<name>A0A9N9YPD5_9HYPO</name>
<dbReference type="Proteomes" id="UP000696573">
    <property type="component" value="Unassembled WGS sequence"/>
</dbReference>
<evidence type="ECO:0000256" key="1">
    <source>
        <dbReference type="ARBA" id="ARBA00006432"/>
    </source>
</evidence>
<dbReference type="PROSITE" id="PS00455">
    <property type="entry name" value="AMP_BINDING"/>
    <property type="match status" value="1"/>
</dbReference>
<dbReference type="Pfam" id="PF00501">
    <property type="entry name" value="AMP-binding"/>
    <property type="match status" value="1"/>
</dbReference>
<dbReference type="InterPro" id="IPR020845">
    <property type="entry name" value="AMP-binding_CS"/>
</dbReference>
<evidence type="ECO:0000313" key="6">
    <source>
        <dbReference type="Proteomes" id="UP000696573"/>
    </source>
</evidence>
<dbReference type="Gene3D" id="3.40.50.12780">
    <property type="entry name" value="N-terminal domain of ligase-like"/>
    <property type="match status" value="1"/>
</dbReference>
<proteinExistence type="inferred from homology"/>
<protein>
    <submittedName>
        <fullName evidence="5">Uncharacterized protein</fullName>
    </submittedName>
</protein>
<dbReference type="PANTHER" id="PTHR24096">
    <property type="entry name" value="LONG-CHAIN-FATTY-ACID--COA LIGASE"/>
    <property type="match status" value="1"/>
</dbReference>
<reference evidence="5" key="1">
    <citation type="submission" date="2021-10" db="EMBL/GenBank/DDBJ databases">
        <authorList>
            <person name="Piombo E."/>
        </authorList>
    </citation>
    <scope>NUCLEOTIDE SEQUENCE</scope>
</reference>
<comment type="caution">
    <text evidence="5">The sequence shown here is derived from an EMBL/GenBank/DDBJ whole genome shotgun (WGS) entry which is preliminary data.</text>
</comment>
<keyword evidence="6" id="KW-1185">Reference proteome</keyword>
<evidence type="ECO:0000259" key="3">
    <source>
        <dbReference type="Pfam" id="PF00501"/>
    </source>
</evidence>
<comment type="similarity">
    <text evidence="1">Belongs to the ATP-dependent AMP-binding enzyme family.</text>
</comment>
<dbReference type="InterPro" id="IPR045851">
    <property type="entry name" value="AMP-bd_C_sf"/>
</dbReference>
<feature type="domain" description="AMP-dependent synthetase/ligase" evidence="3">
    <location>
        <begin position="33"/>
        <end position="402"/>
    </location>
</feature>